<feature type="compositionally biased region" description="Acidic residues" evidence="1">
    <location>
        <begin position="472"/>
        <end position="486"/>
    </location>
</feature>
<accession>A0A835XXH9</accession>
<feature type="region of interest" description="Disordered" evidence="1">
    <location>
        <begin position="321"/>
        <end position="394"/>
    </location>
</feature>
<reference evidence="2" key="1">
    <citation type="journal article" date="2020" name="bioRxiv">
        <title>Comparative genomics of Chlamydomonas.</title>
        <authorList>
            <person name="Craig R.J."/>
            <person name="Hasan A.R."/>
            <person name="Ness R.W."/>
            <person name="Keightley P.D."/>
        </authorList>
    </citation>
    <scope>NUCLEOTIDE SEQUENCE</scope>
    <source>
        <strain evidence="2">CCAP 11/70</strain>
    </source>
</reference>
<dbReference type="Proteomes" id="UP000612055">
    <property type="component" value="Unassembled WGS sequence"/>
</dbReference>
<feature type="compositionally biased region" description="Low complexity" evidence="1">
    <location>
        <begin position="654"/>
        <end position="665"/>
    </location>
</feature>
<evidence type="ECO:0000313" key="3">
    <source>
        <dbReference type="Proteomes" id="UP000612055"/>
    </source>
</evidence>
<evidence type="ECO:0000313" key="2">
    <source>
        <dbReference type="EMBL" id="KAG2492917.1"/>
    </source>
</evidence>
<proteinExistence type="predicted"/>
<feature type="region of interest" description="Disordered" evidence="1">
    <location>
        <begin position="640"/>
        <end position="665"/>
    </location>
</feature>
<feature type="region of interest" description="Disordered" evidence="1">
    <location>
        <begin position="125"/>
        <end position="145"/>
    </location>
</feature>
<feature type="region of interest" description="Disordered" evidence="1">
    <location>
        <begin position="53"/>
        <end position="94"/>
    </location>
</feature>
<keyword evidence="3" id="KW-1185">Reference proteome</keyword>
<feature type="compositionally biased region" description="Gly residues" evidence="1">
    <location>
        <begin position="125"/>
        <end position="138"/>
    </location>
</feature>
<comment type="caution">
    <text evidence="2">The sequence shown here is derived from an EMBL/GenBank/DDBJ whole genome shotgun (WGS) entry which is preliminary data.</text>
</comment>
<name>A0A835XXH9_9CHLO</name>
<sequence>MPVLGSAELSVPEDSLDDELLLRCQLCAGQLGSGWGLGTGKARACARCLEVEPAPVDGGKTGRGRPPLNASDTGSRKRLLSGSGEQGPPPRITDPAGALLSTWPLGSANGADLVDAAVAWQSGGSLGDNSGSGSGSGSGRPELGDGFRQARAAVCLRRTAVLGGAAAAAAAAAGPEPSKGATHIALPPAVPAPATLLGAVPEYDGSGSGSGQLAALMAALGSSSGRRPGVVPQLPPGILAPRGGLSGSGYRPPDAAAAAAAAAVFTESPAAAPAAPAVSNSHGGTNAASLYGALLSARVSYGAGSDGQFETEMLSFDEPAGGAFMIDEDDGTAQGTVGGTAGTGDDGGYGGDLDEDAPPRCSARASAMCTAESAGSAGSGGGARDAGSGSGGRPDTCMAQALAAWLQPGAHAVAFGSDPQAEAEDEAPGPSADASEDTGPSETGDTGTERGPEGTDVDTANLGPSGASDAANEAEEEEEEEEEEEGAGGYLPARMESAVDSVIESVGSADPGSAMALSSAGALAPTRFRDGAGAGGAVYPSGGAAAVAAAAAALLSAAAVLAPAELGTGLAADSEASDAAVQLPMLPDPVPPALLPPHVYLAFVAQLVASVGTATLAAQQCCYRNGFGCVGLPSGPGGLPASLPHSEDGEDGLGEAADAAGGAQL</sequence>
<evidence type="ECO:0000256" key="1">
    <source>
        <dbReference type="SAM" id="MobiDB-lite"/>
    </source>
</evidence>
<feature type="compositionally biased region" description="Gly residues" evidence="1">
    <location>
        <begin position="377"/>
        <end position="392"/>
    </location>
</feature>
<feature type="compositionally biased region" description="Gly residues" evidence="1">
    <location>
        <begin position="336"/>
        <end position="351"/>
    </location>
</feature>
<feature type="region of interest" description="Disordered" evidence="1">
    <location>
        <begin position="417"/>
        <end position="492"/>
    </location>
</feature>
<dbReference type="EMBL" id="JAEHOE010000041">
    <property type="protein sequence ID" value="KAG2492917.1"/>
    <property type="molecule type" value="Genomic_DNA"/>
</dbReference>
<organism evidence="2 3">
    <name type="scientific">Edaphochlamys debaryana</name>
    <dbReference type="NCBI Taxonomy" id="47281"/>
    <lineage>
        <taxon>Eukaryota</taxon>
        <taxon>Viridiplantae</taxon>
        <taxon>Chlorophyta</taxon>
        <taxon>core chlorophytes</taxon>
        <taxon>Chlorophyceae</taxon>
        <taxon>CS clade</taxon>
        <taxon>Chlamydomonadales</taxon>
        <taxon>Chlamydomonadales incertae sedis</taxon>
        <taxon>Edaphochlamys</taxon>
    </lineage>
</organism>
<protein>
    <submittedName>
        <fullName evidence="2">Uncharacterized protein</fullName>
    </submittedName>
</protein>
<gene>
    <name evidence="2" type="ORF">HYH03_008830</name>
</gene>
<dbReference type="AlphaFoldDB" id="A0A835XXH9"/>